<dbReference type="EC" id="2.7.7.7" evidence="2"/>
<evidence type="ECO:0000256" key="4">
    <source>
        <dbReference type="ARBA" id="ARBA00026139"/>
    </source>
</evidence>
<name>A0A7M7K0Q6_VARDE</name>
<dbReference type="PANTHER" id="PTHR31399:SF0">
    <property type="entry name" value="DNA-DIRECTED PRIMASE_POLYMERASE PROTEIN"/>
    <property type="match status" value="1"/>
</dbReference>
<dbReference type="RefSeq" id="XP_022655676.1">
    <property type="nucleotide sequence ID" value="XM_022799941.1"/>
</dbReference>
<dbReference type="GO" id="GO:0031297">
    <property type="term" value="P:replication fork processing"/>
    <property type="evidence" value="ECO:0007669"/>
    <property type="project" value="TreeGrafter"/>
</dbReference>
<dbReference type="EC" id="2.7.7.102" evidence="6"/>
<comment type="catalytic activity">
    <reaction evidence="5">
        <text>ssDNA + n NTP = ssDNA/pppN(pN)n-1 hybrid + (n-1) diphosphate.</text>
        <dbReference type="EC" id="2.7.7.102"/>
    </reaction>
</comment>
<evidence type="ECO:0000256" key="1">
    <source>
        <dbReference type="ARBA" id="ARBA00009762"/>
    </source>
</evidence>
<dbReference type="EnsemblMetazoa" id="XM_022799941">
    <property type="protein sequence ID" value="XP_022655676"/>
    <property type="gene ID" value="LOC111248135"/>
</dbReference>
<sequence length="163" mass="19152">MEEDLRAVLRCKKQEKAIALFQSRKQRGEGVYSFELRWTNPKFSGCRAFLVAQWKALFKLMMERVPEQRRYYEMVREEAACKLYFDLEFNKLLNPDVNGDSLTVKFVDFVCAQITSLTGINVAYEDVLILKSDSDRKYSAHLIVNVDEICFRNNQLRFSVRSL</sequence>
<evidence type="ECO:0000313" key="9">
    <source>
        <dbReference type="Proteomes" id="UP000594260"/>
    </source>
</evidence>
<keyword evidence="3" id="KW-0808">Transferase</keyword>
<evidence type="ECO:0000256" key="6">
    <source>
        <dbReference type="ARBA" id="ARBA00044768"/>
    </source>
</evidence>
<comment type="catalytic activity">
    <reaction evidence="7">
        <text>DNA(n) + a 2'-deoxyribonucleoside 5'-triphosphate = DNA(n+1) + diphosphate</text>
        <dbReference type="Rhea" id="RHEA:22508"/>
        <dbReference type="Rhea" id="RHEA-COMP:17339"/>
        <dbReference type="Rhea" id="RHEA-COMP:17340"/>
        <dbReference type="ChEBI" id="CHEBI:33019"/>
        <dbReference type="ChEBI" id="CHEBI:61560"/>
        <dbReference type="ChEBI" id="CHEBI:173112"/>
        <dbReference type="EC" id="2.7.7.7"/>
    </reaction>
    <physiologicalReaction direction="left-to-right" evidence="7">
        <dbReference type="Rhea" id="RHEA:22509"/>
    </physiologicalReaction>
</comment>
<keyword evidence="3" id="KW-0548">Nucleotidyltransferase</keyword>
<comment type="similarity">
    <text evidence="1">Belongs to the eukaryotic-type primase small subunit family.</text>
</comment>
<organism evidence="8 9">
    <name type="scientific">Varroa destructor</name>
    <name type="common">Honeybee mite</name>
    <dbReference type="NCBI Taxonomy" id="109461"/>
    <lineage>
        <taxon>Eukaryota</taxon>
        <taxon>Metazoa</taxon>
        <taxon>Ecdysozoa</taxon>
        <taxon>Arthropoda</taxon>
        <taxon>Chelicerata</taxon>
        <taxon>Arachnida</taxon>
        <taxon>Acari</taxon>
        <taxon>Parasitiformes</taxon>
        <taxon>Mesostigmata</taxon>
        <taxon>Gamasina</taxon>
        <taxon>Dermanyssoidea</taxon>
        <taxon>Varroidae</taxon>
        <taxon>Varroa</taxon>
    </lineage>
</organism>
<dbReference type="GeneID" id="111248135"/>
<dbReference type="GO" id="GO:0006264">
    <property type="term" value="P:mitochondrial DNA replication"/>
    <property type="evidence" value="ECO:0007669"/>
    <property type="project" value="TreeGrafter"/>
</dbReference>
<evidence type="ECO:0000256" key="5">
    <source>
        <dbReference type="ARBA" id="ARBA00044677"/>
    </source>
</evidence>
<evidence type="ECO:0000256" key="3">
    <source>
        <dbReference type="ARBA" id="ARBA00022932"/>
    </source>
</evidence>
<dbReference type="GO" id="GO:0009411">
    <property type="term" value="P:response to UV"/>
    <property type="evidence" value="ECO:0007669"/>
    <property type="project" value="TreeGrafter"/>
</dbReference>
<dbReference type="PANTHER" id="PTHR31399">
    <property type="entry name" value="DNA-DIRECTED PRIMASE / POLYMERASE PROTEIN"/>
    <property type="match status" value="1"/>
</dbReference>
<accession>A0A7M7K0Q6</accession>
<evidence type="ECO:0000313" key="8">
    <source>
        <dbReference type="EnsemblMetazoa" id="XP_022655676"/>
    </source>
</evidence>
<dbReference type="Proteomes" id="UP000594260">
    <property type="component" value="Unplaced"/>
</dbReference>
<dbReference type="AlphaFoldDB" id="A0A7M7K0Q6"/>
<evidence type="ECO:0000256" key="7">
    <source>
        <dbReference type="ARBA" id="ARBA00047303"/>
    </source>
</evidence>
<evidence type="ECO:0000256" key="2">
    <source>
        <dbReference type="ARBA" id="ARBA00012417"/>
    </source>
</evidence>
<protein>
    <recommendedName>
        <fullName evidence="4">DNA-directed primase/polymerase protein</fullName>
        <ecNumber evidence="6">2.7.7.102</ecNumber>
        <ecNumber evidence="2">2.7.7.7</ecNumber>
    </recommendedName>
</protein>
<proteinExistence type="inferred from homology"/>
<keyword evidence="3" id="KW-0239">DNA-directed DNA polymerase</keyword>
<dbReference type="InterPro" id="IPR044917">
    <property type="entry name" value="PRIMPOL"/>
</dbReference>
<dbReference type="GO" id="GO:0003682">
    <property type="term" value="F:chromatin binding"/>
    <property type="evidence" value="ECO:0007669"/>
    <property type="project" value="TreeGrafter"/>
</dbReference>
<dbReference type="GO" id="GO:0003887">
    <property type="term" value="F:DNA-directed DNA polymerase activity"/>
    <property type="evidence" value="ECO:0007669"/>
    <property type="project" value="UniProtKB-KW"/>
</dbReference>
<dbReference type="GO" id="GO:0005634">
    <property type="term" value="C:nucleus"/>
    <property type="evidence" value="ECO:0007669"/>
    <property type="project" value="TreeGrafter"/>
</dbReference>
<dbReference type="GO" id="GO:0005759">
    <property type="term" value="C:mitochondrial matrix"/>
    <property type="evidence" value="ECO:0007669"/>
    <property type="project" value="TreeGrafter"/>
</dbReference>
<dbReference type="GO" id="GO:0042276">
    <property type="term" value="P:error-prone translesion synthesis"/>
    <property type="evidence" value="ECO:0007669"/>
    <property type="project" value="InterPro"/>
</dbReference>
<keyword evidence="9" id="KW-1185">Reference proteome</keyword>
<reference evidence="8" key="1">
    <citation type="submission" date="2021-01" db="UniProtKB">
        <authorList>
            <consortium name="EnsemblMetazoa"/>
        </authorList>
    </citation>
    <scope>IDENTIFICATION</scope>
</reference>